<dbReference type="EMBL" id="BARS01004685">
    <property type="protein sequence ID" value="GAF82029.1"/>
    <property type="molecule type" value="Genomic_DNA"/>
</dbReference>
<dbReference type="AlphaFoldDB" id="X0SLZ1"/>
<sequence>MSEDFWKTKVRMTCEEKLGKCNHEVGDTFVFKHPMAHAEGLCSGAWTPARPYISHCAAGVPSWEGDDDSVYRIHCISKKGTVWRLEQVKEEED</sequence>
<reference evidence="1" key="1">
    <citation type="journal article" date="2014" name="Front. Microbiol.">
        <title>High frequency of phylogenetically diverse reductive dehalogenase-homologous genes in deep subseafloor sedimentary metagenomes.</title>
        <authorList>
            <person name="Kawai M."/>
            <person name="Futagami T."/>
            <person name="Toyoda A."/>
            <person name="Takaki Y."/>
            <person name="Nishi S."/>
            <person name="Hori S."/>
            <person name="Arai W."/>
            <person name="Tsubouchi T."/>
            <person name="Morono Y."/>
            <person name="Uchiyama I."/>
            <person name="Ito T."/>
            <person name="Fujiyama A."/>
            <person name="Inagaki F."/>
            <person name="Takami H."/>
        </authorList>
    </citation>
    <scope>NUCLEOTIDE SEQUENCE</scope>
    <source>
        <strain evidence="1">Expedition CK06-06</strain>
    </source>
</reference>
<organism evidence="1">
    <name type="scientific">marine sediment metagenome</name>
    <dbReference type="NCBI Taxonomy" id="412755"/>
    <lineage>
        <taxon>unclassified sequences</taxon>
        <taxon>metagenomes</taxon>
        <taxon>ecological metagenomes</taxon>
    </lineage>
</organism>
<comment type="caution">
    <text evidence="1">The sequence shown here is derived from an EMBL/GenBank/DDBJ whole genome shotgun (WGS) entry which is preliminary data.</text>
</comment>
<proteinExistence type="predicted"/>
<dbReference type="NCBIfam" id="TIGR04076">
    <property type="entry name" value="TIGR04076 family protein"/>
    <property type="match status" value="1"/>
</dbReference>
<accession>X0SLZ1</accession>
<evidence type="ECO:0000313" key="1">
    <source>
        <dbReference type="EMBL" id="GAF82029.1"/>
    </source>
</evidence>
<gene>
    <name evidence="1" type="ORF">S01H1_09167</name>
</gene>
<protein>
    <recommendedName>
        <fullName evidence="2">TIGR04076 family protein</fullName>
    </recommendedName>
</protein>
<name>X0SLZ1_9ZZZZ</name>
<dbReference type="InterPro" id="IPR023811">
    <property type="entry name" value="CHP04076"/>
</dbReference>
<evidence type="ECO:0008006" key="2">
    <source>
        <dbReference type="Google" id="ProtNLM"/>
    </source>
</evidence>